<name>A0A0K2T6L3_LEPSM</name>
<protein>
    <submittedName>
        <fullName evidence="1">Uncharacterized protein</fullName>
    </submittedName>
</protein>
<reference evidence="1" key="1">
    <citation type="submission" date="2014-05" db="EMBL/GenBank/DDBJ databases">
        <authorList>
            <person name="Chronopoulou M."/>
        </authorList>
    </citation>
    <scope>NUCLEOTIDE SEQUENCE</scope>
    <source>
        <tissue evidence="1">Whole organism</tissue>
    </source>
</reference>
<dbReference type="EMBL" id="HACA01004353">
    <property type="protein sequence ID" value="CDW21714.1"/>
    <property type="molecule type" value="Transcribed_RNA"/>
</dbReference>
<proteinExistence type="predicted"/>
<accession>A0A0K2T6L3</accession>
<dbReference type="AlphaFoldDB" id="A0A0K2T6L3"/>
<sequence length="26" mass="3220">MTNNRQYIVELEPKYLMCSNQNYGFY</sequence>
<organism evidence="1">
    <name type="scientific">Lepeophtheirus salmonis</name>
    <name type="common">Salmon louse</name>
    <name type="synonym">Caligus salmonis</name>
    <dbReference type="NCBI Taxonomy" id="72036"/>
    <lineage>
        <taxon>Eukaryota</taxon>
        <taxon>Metazoa</taxon>
        <taxon>Ecdysozoa</taxon>
        <taxon>Arthropoda</taxon>
        <taxon>Crustacea</taxon>
        <taxon>Multicrustacea</taxon>
        <taxon>Hexanauplia</taxon>
        <taxon>Copepoda</taxon>
        <taxon>Siphonostomatoida</taxon>
        <taxon>Caligidae</taxon>
        <taxon>Lepeophtheirus</taxon>
    </lineage>
</organism>
<evidence type="ECO:0000313" key="1">
    <source>
        <dbReference type="EMBL" id="CDW21714.1"/>
    </source>
</evidence>